<evidence type="ECO:0000313" key="3">
    <source>
        <dbReference type="EMBL" id="MBB3709939.1"/>
    </source>
</evidence>
<reference evidence="3 4" key="1">
    <citation type="submission" date="2020-08" db="EMBL/GenBank/DDBJ databases">
        <title>Genomic Encyclopedia of Type Strains, Phase IV (KMG-IV): sequencing the most valuable type-strain genomes for metagenomic binning, comparative biology and taxonomic classification.</title>
        <authorList>
            <person name="Goeker M."/>
        </authorList>
    </citation>
    <scope>NUCLEOTIDE SEQUENCE [LARGE SCALE GENOMIC DNA]</scope>
    <source>
        <strain evidence="3 4">DSM 10368</strain>
    </source>
</reference>
<keyword evidence="1" id="KW-1133">Transmembrane helix</keyword>
<feature type="domain" description="Putative Flp pilus-assembly TadG-like N-terminal" evidence="2">
    <location>
        <begin position="41"/>
        <end position="87"/>
    </location>
</feature>
<organism evidence="3 4">
    <name type="scientific">Aminobacter aminovorans</name>
    <name type="common">Chelatobacter heintzii</name>
    <dbReference type="NCBI Taxonomy" id="83263"/>
    <lineage>
        <taxon>Bacteria</taxon>
        <taxon>Pseudomonadati</taxon>
        <taxon>Pseudomonadota</taxon>
        <taxon>Alphaproteobacteria</taxon>
        <taxon>Hyphomicrobiales</taxon>
        <taxon>Phyllobacteriaceae</taxon>
        <taxon>Aminobacter</taxon>
    </lineage>
</organism>
<comment type="caution">
    <text evidence="3">The sequence shown here is derived from an EMBL/GenBank/DDBJ whole genome shotgun (WGS) entry which is preliminary data.</text>
</comment>
<evidence type="ECO:0000256" key="1">
    <source>
        <dbReference type="SAM" id="Phobius"/>
    </source>
</evidence>
<feature type="transmembrane region" description="Helical" evidence="1">
    <location>
        <begin position="41"/>
        <end position="62"/>
    </location>
</feature>
<protein>
    <recommendedName>
        <fullName evidence="2">Putative Flp pilus-assembly TadG-like N-terminal domain-containing protein</fullName>
    </recommendedName>
</protein>
<sequence length="562" mass="59872">MCGLTDQGLGQDTMWSLVSVELAGHMRRRALKVGFSHDDSGYAVVLTLVALPLIVGVAAFVIDASRVTNLHTDLQDASDAMALAGARELDGRDDAIPRAKAAIQAMVGNQAWFGNGGDGMSMGERISISYNAATGAGNVTVQFMEGIPAFDDQAVNGNCVDRRGRDVSCNVEADYGSVDEQSNHAKYVRVIANDFNVRTMFTLPGLGRDDVPVQAEAVATYRSSACDLTPIFICNPFEGSGNPDFHQNFKDGNLYARQITMTLRGSTTAGPGNFGYLAVGGTGGNVLRDALATNDPGVCYDPDEILTQPGGVIGPAEQGLGTRFGIYAGPMSSNASDPNFRPDRNVRMGQDYKANGTPQSCSSYQPESNPMDAMPLPQGTSTTNLSGGGNISNGTWDLNRYWQVSHGGLTSPPSAGTPAPAAPSAVIDYRPSLPSTATAAITHPSRYDVYQYELANNRVNDRAPGGERGTPSPQCYSGYNPTDYAGERRVIVAAIVDCIEHQDELNGRKNLEAEAYTRLFLTKPMVTVGSNKYISLEVIDVTGKGGMGTVEDYLREEAELVR</sequence>
<dbReference type="Proteomes" id="UP000577697">
    <property type="component" value="Unassembled WGS sequence"/>
</dbReference>
<accession>A0ABR6HHB0</accession>
<keyword evidence="1" id="KW-0472">Membrane</keyword>
<gene>
    <name evidence="3" type="ORF">FHS67_006299</name>
</gene>
<dbReference type="RefSeq" id="WP_249925997.1">
    <property type="nucleotide sequence ID" value="NZ_CP015005.1"/>
</dbReference>
<proteinExistence type="predicted"/>
<evidence type="ECO:0000313" key="4">
    <source>
        <dbReference type="Proteomes" id="UP000577697"/>
    </source>
</evidence>
<keyword evidence="4" id="KW-1185">Reference proteome</keyword>
<keyword evidence="1" id="KW-0812">Transmembrane</keyword>
<evidence type="ECO:0000259" key="2">
    <source>
        <dbReference type="Pfam" id="PF13400"/>
    </source>
</evidence>
<dbReference type="InterPro" id="IPR028087">
    <property type="entry name" value="Tad_N"/>
</dbReference>
<name>A0ABR6HHB0_AMIAI</name>
<dbReference type="Pfam" id="PF13400">
    <property type="entry name" value="Tad"/>
    <property type="match status" value="1"/>
</dbReference>
<dbReference type="EMBL" id="JACICB010000038">
    <property type="protein sequence ID" value="MBB3709939.1"/>
    <property type="molecule type" value="Genomic_DNA"/>
</dbReference>